<evidence type="ECO:0000256" key="1">
    <source>
        <dbReference type="ARBA" id="ARBA00022801"/>
    </source>
</evidence>
<protein>
    <submittedName>
        <fullName evidence="3">Alpha/beta hydrolase</fullName>
    </submittedName>
</protein>
<evidence type="ECO:0000313" key="4">
    <source>
        <dbReference type="Proteomes" id="UP000264589"/>
    </source>
</evidence>
<evidence type="ECO:0000313" key="3">
    <source>
        <dbReference type="EMBL" id="RFB05862.1"/>
    </source>
</evidence>
<dbReference type="PRINTS" id="PR00111">
    <property type="entry name" value="ABHYDROLASE"/>
</dbReference>
<accession>A0A371RK81</accession>
<proteinExistence type="predicted"/>
<keyword evidence="1 3" id="KW-0378">Hydrolase</keyword>
<dbReference type="AlphaFoldDB" id="A0A371RK81"/>
<dbReference type="InterPro" id="IPR029058">
    <property type="entry name" value="AB_hydrolase_fold"/>
</dbReference>
<dbReference type="PRINTS" id="PR00412">
    <property type="entry name" value="EPOXHYDRLASE"/>
</dbReference>
<organism evidence="3 4">
    <name type="scientific">Parvularcula marina</name>
    <dbReference type="NCBI Taxonomy" id="2292771"/>
    <lineage>
        <taxon>Bacteria</taxon>
        <taxon>Pseudomonadati</taxon>
        <taxon>Pseudomonadota</taxon>
        <taxon>Alphaproteobacteria</taxon>
        <taxon>Parvularculales</taxon>
        <taxon>Parvularculaceae</taxon>
        <taxon>Parvularcula</taxon>
    </lineage>
</organism>
<dbReference type="InterPro" id="IPR000073">
    <property type="entry name" value="AB_hydrolase_1"/>
</dbReference>
<gene>
    <name evidence="3" type="ORF">DX908_11635</name>
</gene>
<dbReference type="Proteomes" id="UP000264589">
    <property type="component" value="Unassembled WGS sequence"/>
</dbReference>
<dbReference type="Gene3D" id="3.40.50.1820">
    <property type="entry name" value="alpha/beta hydrolase"/>
    <property type="match status" value="1"/>
</dbReference>
<dbReference type="PANTHER" id="PTHR43329">
    <property type="entry name" value="EPOXIDE HYDROLASE"/>
    <property type="match status" value="1"/>
</dbReference>
<feature type="domain" description="AB hydrolase-1" evidence="2">
    <location>
        <begin position="40"/>
        <end position="280"/>
    </location>
</feature>
<dbReference type="InterPro" id="IPR000639">
    <property type="entry name" value="Epox_hydrolase-like"/>
</dbReference>
<dbReference type="SUPFAM" id="SSF53474">
    <property type="entry name" value="alpha/beta-Hydrolases"/>
    <property type="match status" value="1"/>
</dbReference>
<dbReference type="GO" id="GO:0016787">
    <property type="term" value="F:hydrolase activity"/>
    <property type="evidence" value="ECO:0007669"/>
    <property type="project" value="UniProtKB-KW"/>
</dbReference>
<dbReference type="InParanoid" id="A0A371RK81"/>
<reference evidence="3 4" key="1">
    <citation type="submission" date="2018-08" db="EMBL/GenBank/DDBJ databases">
        <title>Parvularcula sp. SM1705, isolated from surface water of the South Sea China.</title>
        <authorList>
            <person name="Sun L."/>
        </authorList>
    </citation>
    <scope>NUCLEOTIDE SEQUENCE [LARGE SCALE GENOMIC DNA]</scope>
    <source>
        <strain evidence="3 4">SM1705</strain>
    </source>
</reference>
<comment type="caution">
    <text evidence="3">The sequence shown here is derived from an EMBL/GenBank/DDBJ whole genome shotgun (WGS) entry which is preliminary data.</text>
</comment>
<sequence>MNSALRAGCDMCHSARMTRQSKFAENDGIRIHYSVGGDGPLIVAVHGFPDYHGSWDDILPYLEDGYRVAAMDLRGYNLSDQPDDVDAYDIRTLCTDVAAVIRAEGEERAIIMGHDFGGALAWQLAIFSPQLVSHLIVFSTPHPVLFRQEIGANPEQKERSQYARNFQTEGSEDRLSVDKILGIMKLEDEAKIEKYRAAFERSSFRGMMNMYRKAFPKGTGPRPADPDALPKVKAPTLIIHGTDDVALATSGHDNSWNYAENDLTLMTVPGAGHWVHHEKPELAGKTVRAWLDIRE</sequence>
<name>A0A371RK81_9PROT</name>
<evidence type="ECO:0000259" key="2">
    <source>
        <dbReference type="Pfam" id="PF00561"/>
    </source>
</evidence>
<dbReference type="EMBL" id="QUQO01000001">
    <property type="protein sequence ID" value="RFB05862.1"/>
    <property type="molecule type" value="Genomic_DNA"/>
</dbReference>
<keyword evidence="4" id="KW-1185">Reference proteome</keyword>
<dbReference type="Pfam" id="PF00561">
    <property type="entry name" value="Abhydrolase_1"/>
    <property type="match status" value="1"/>
</dbReference>